<keyword evidence="4 10" id="KW-0963">Cytoplasm</keyword>
<dbReference type="GO" id="GO:0005737">
    <property type="term" value="C:cytoplasm"/>
    <property type="evidence" value="ECO:0007669"/>
    <property type="project" value="UniProtKB-SubCell"/>
</dbReference>
<evidence type="ECO:0000256" key="9">
    <source>
        <dbReference type="ARBA" id="ARBA00076414"/>
    </source>
</evidence>
<evidence type="ECO:0000313" key="15">
    <source>
        <dbReference type="Proteomes" id="UP000214355"/>
    </source>
</evidence>
<evidence type="ECO:0000256" key="3">
    <source>
        <dbReference type="ARBA" id="ARBA00011738"/>
    </source>
</evidence>
<dbReference type="SUPFAM" id="SSF58014">
    <property type="entry name" value="Coiled-coil domain of nucleotide exchange factor GrpE"/>
    <property type="match status" value="1"/>
</dbReference>
<dbReference type="PROSITE" id="PS01071">
    <property type="entry name" value="GRPE"/>
    <property type="match status" value="1"/>
</dbReference>
<sequence length="206" mass="22658">MVDEPMNTTPEPENNPEPEKPVEANQHADTAPVDPEAAKESETGASSVDDGEPEISETDQALLKVAELEEQLARRNADLYNLRQEYNGYVKRSKADGLVQYESGINKVIDLLLPVLDDIALARQHDDLEGPTGAIMEKLEGTLRTNVKLERFGSEGDIFDPNLHEALMATTSSEVSEEQVAQLIQPGYKIGDRVIRPARVGVIKPE</sequence>
<dbReference type="GeneID" id="65344035"/>
<dbReference type="Gene3D" id="2.30.22.10">
    <property type="entry name" value="Head domain of nucleotide exchange factor GrpE"/>
    <property type="match status" value="1"/>
</dbReference>
<evidence type="ECO:0000256" key="12">
    <source>
        <dbReference type="RuleBase" id="RU004478"/>
    </source>
</evidence>
<dbReference type="CDD" id="cd00446">
    <property type="entry name" value="GrpE"/>
    <property type="match status" value="1"/>
</dbReference>
<feature type="compositionally biased region" description="Low complexity" evidence="13">
    <location>
        <begin position="1"/>
        <end position="12"/>
    </location>
</feature>
<dbReference type="Pfam" id="PF01025">
    <property type="entry name" value="GrpE"/>
    <property type="match status" value="1"/>
</dbReference>
<dbReference type="FunFam" id="2.30.22.10:FF:000001">
    <property type="entry name" value="Protein GrpE"/>
    <property type="match status" value="1"/>
</dbReference>
<dbReference type="STRING" id="131112.SAMN04489737_0280"/>
<keyword evidence="5 10" id="KW-0346">Stress response</keyword>
<dbReference type="OrthoDB" id="5191115at2"/>
<reference evidence="15" key="1">
    <citation type="submission" date="2016-10" db="EMBL/GenBank/DDBJ databases">
        <authorList>
            <person name="Varghese N."/>
            <person name="Submissions S."/>
        </authorList>
    </citation>
    <scope>NUCLEOTIDE SEQUENCE [LARGE SCALE GENOMIC DNA]</scope>
    <source>
        <strain evidence="15">DSM 10002</strain>
    </source>
</reference>
<comment type="similarity">
    <text evidence="2 10 12">Belongs to the GrpE family.</text>
</comment>
<dbReference type="Gene3D" id="3.90.20.20">
    <property type="match status" value="1"/>
</dbReference>
<evidence type="ECO:0000256" key="8">
    <source>
        <dbReference type="ARBA" id="ARBA00072274"/>
    </source>
</evidence>
<organism evidence="14 15">
    <name type="scientific">Arcanobacterium phocae</name>
    <dbReference type="NCBI Taxonomy" id="131112"/>
    <lineage>
        <taxon>Bacteria</taxon>
        <taxon>Bacillati</taxon>
        <taxon>Actinomycetota</taxon>
        <taxon>Actinomycetes</taxon>
        <taxon>Actinomycetales</taxon>
        <taxon>Actinomycetaceae</taxon>
        <taxon>Arcanobacterium</taxon>
    </lineage>
</organism>
<dbReference type="AlphaFoldDB" id="A0A1H2LAE1"/>
<keyword evidence="15" id="KW-1185">Reference proteome</keyword>
<evidence type="ECO:0000256" key="11">
    <source>
        <dbReference type="RuleBase" id="RU000639"/>
    </source>
</evidence>
<evidence type="ECO:0000256" key="2">
    <source>
        <dbReference type="ARBA" id="ARBA00009054"/>
    </source>
</evidence>
<dbReference type="PANTHER" id="PTHR21237">
    <property type="entry name" value="GRPE PROTEIN"/>
    <property type="match status" value="1"/>
</dbReference>
<evidence type="ECO:0000256" key="7">
    <source>
        <dbReference type="ARBA" id="ARBA00053401"/>
    </source>
</evidence>
<dbReference type="PRINTS" id="PR00773">
    <property type="entry name" value="GRPEPROTEIN"/>
</dbReference>
<dbReference type="GO" id="GO:0051082">
    <property type="term" value="F:unfolded protein binding"/>
    <property type="evidence" value="ECO:0007669"/>
    <property type="project" value="TreeGrafter"/>
</dbReference>
<name>A0A1H2LAE1_9ACTO</name>
<keyword evidence="6 10" id="KW-0143">Chaperone</keyword>
<dbReference type="InterPro" id="IPR000740">
    <property type="entry name" value="GrpE"/>
</dbReference>
<dbReference type="RefSeq" id="WP_091278995.1">
    <property type="nucleotide sequence ID" value="NZ_JABAPK010000005.1"/>
</dbReference>
<comment type="subcellular location">
    <subcellularLocation>
        <location evidence="1 10">Cytoplasm</location>
    </subcellularLocation>
</comment>
<evidence type="ECO:0000256" key="5">
    <source>
        <dbReference type="ARBA" id="ARBA00023016"/>
    </source>
</evidence>
<dbReference type="GO" id="GO:0042803">
    <property type="term" value="F:protein homodimerization activity"/>
    <property type="evidence" value="ECO:0007669"/>
    <property type="project" value="InterPro"/>
</dbReference>
<evidence type="ECO:0000256" key="13">
    <source>
        <dbReference type="SAM" id="MobiDB-lite"/>
    </source>
</evidence>
<dbReference type="Proteomes" id="UP000214355">
    <property type="component" value="Chromosome I"/>
</dbReference>
<dbReference type="EMBL" id="LT629804">
    <property type="protein sequence ID" value="SDU78007.1"/>
    <property type="molecule type" value="Genomic_DNA"/>
</dbReference>
<dbReference type="GO" id="GO:0000774">
    <property type="term" value="F:adenyl-nucleotide exchange factor activity"/>
    <property type="evidence" value="ECO:0007669"/>
    <property type="project" value="InterPro"/>
</dbReference>
<evidence type="ECO:0000256" key="6">
    <source>
        <dbReference type="ARBA" id="ARBA00023186"/>
    </source>
</evidence>
<dbReference type="GO" id="GO:0006457">
    <property type="term" value="P:protein folding"/>
    <property type="evidence" value="ECO:0007669"/>
    <property type="project" value="InterPro"/>
</dbReference>
<evidence type="ECO:0000256" key="10">
    <source>
        <dbReference type="HAMAP-Rule" id="MF_01151"/>
    </source>
</evidence>
<protein>
    <recommendedName>
        <fullName evidence="8 10">Protein GrpE</fullName>
    </recommendedName>
    <alternativeName>
        <fullName evidence="9 10">HSP-70 cofactor</fullName>
    </alternativeName>
</protein>
<feature type="region of interest" description="Disordered" evidence="13">
    <location>
        <begin position="1"/>
        <end position="59"/>
    </location>
</feature>
<dbReference type="GO" id="GO:0051087">
    <property type="term" value="F:protein-folding chaperone binding"/>
    <property type="evidence" value="ECO:0007669"/>
    <property type="project" value="InterPro"/>
</dbReference>
<evidence type="ECO:0000256" key="4">
    <source>
        <dbReference type="ARBA" id="ARBA00022490"/>
    </source>
</evidence>
<dbReference type="InterPro" id="IPR013805">
    <property type="entry name" value="GrpE_CC"/>
</dbReference>
<evidence type="ECO:0000256" key="1">
    <source>
        <dbReference type="ARBA" id="ARBA00004496"/>
    </source>
</evidence>
<dbReference type="SUPFAM" id="SSF51064">
    <property type="entry name" value="Head domain of nucleotide exchange factor GrpE"/>
    <property type="match status" value="1"/>
</dbReference>
<comment type="subunit">
    <text evidence="3 10">Homodimer.</text>
</comment>
<proteinExistence type="inferred from homology"/>
<dbReference type="PANTHER" id="PTHR21237:SF23">
    <property type="entry name" value="GRPE PROTEIN HOMOLOG, MITOCHONDRIAL"/>
    <property type="match status" value="1"/>
</dbReference>
<accession>A0A1H2LAE1</accession>
<evidence type="ECO:0000313" key="14">
    <source>
        <dbReference type="EMBL" id="SDU78007.1"/>
    </source>
</evidence>
<dbReference type="InterPro" id="IPR009012">
    <property type="entry name" value="GrpE_head"/>
</dbReference>
<dbReference type="HAMAP" id="MF_01151">
    <property type="entry name" value="GrpE"/>
    <property type="match status" value="1"/>
</dbReference>
<gene>
    <name evidence="10" type="primary">grpE</name>
    <name evidence="14" type="ORF">SAMN04489737_0280</name>
</gene>
<comment type="function">
    <text evidence="7 10 11">Participates actively in the response to hyperosmotic and heat shock by preventing the aggregation of stress-denatured proteins, in association with DnaK and GrpE. It is the nucleotide exchange factor for DnaK and may function as a thermosensor. Unfolded proteins bind initially to DnaJ; upon interaction with the DnaJ-bound protein, DnaK hydrolyzes its bound ATP, resulting in the formation of a stable complex. GrpE releases ADP from DnaK; ATP binding to DnaK triggers the release of the substrate protein, thus completing the reaction cycle. Several rounds of ATP-dependent interactions between DnaJ, DnaK and GrpE are required for fully efficient folding.</text>
</comment>